<protein>
    <submittedName>
        <fullName evidence="1">Uncharacterized protein</fullName>
    </submittedName>
</protein>
<sequence length="39" mass="4711">MDENSIKKAFNCTDEQIIEAKTNIERLYIHLNFKDLHFQ</sequence>
<comment type="caution">
    <text evidence="1">The sequence shown here is derived from an EMBL/GenBank/DDBJ whole genome shotgun (WGS) entry which is preliminary data.</text>
</comment>
<gene>
    <name evidence="1" type="ORF">HMPREF9444_00132</name>
</gene>
<organism evidence="1 2">
    <name type="scientific">Succinatimonas hippei (strain DSM 22608 / JCM 16073 / KCTC 15190 / YIT 12066)</name>
    <dbReference type="NCBI Taxonomy" id="762983"/>
    <lineage>
        <taxon>Bacteria</taxon>
        <taxon>Pseudomonadati</taxon>
        <taxon>Pseudomonadota</taxon>
        <taxon>Gammaproteobacteria</taxon>
        <taxon>Aeromonadales</taxon>
        <taxon>Succinivibrionaceae</taxon>
        <taxon>Succinatimonas</taxon>
    </lineage>
</organism>
<dbReference type="Proteomes" id="UP000018458">
    <property type="component" value="Unassembled WGS sequence"/>
</dbReference>
<dbReference type="HOGENOM" id="CLU_3318070_0_0_6"/>
<keyword evidence="2" id="KW-1185">Reference proteome</keyword>
<accession>E8LHL6</accession>
<dbReference type="EMBL" id="AEVO01000007">
    <property type="protein sequence ID" value="EFY07978.1"/>
    <property type="molecule type" value="Genomic_DNA"/>
</dbReference>
<evidence type="ECO:0000313" key="1">
    <source>
        <dbReference type="EMBL" id="EFY07978.1"/>
    </source>
</evidence>
<evidence type="ECO:0000313" key="2">
    <source>
        <dbReference type="Proteomes" id="UP000018458"/>
    </source>
</evidence>
<proteinExistence type="predicted"/>
<dbReference type="AlphaFoldDB" id="E8LHL6"/>
<name>E8LHL6_SUCHY</name>
<reference evidence="1 2" key="1">
    <citation type="submission" date="2011-01" db="EMBL/GenBank/DDBJ databases">
        <authorList>
            <person name="Weinstock G."/>
            <person name="Sodergren E."/>
            <person name="Clifton S."/>
            <person name="Fulton L."/>
            <person name="Fulton B."/>
            <person name="Courtney L."/>
            <person name="Fronick C."/>
            <person name="Harrison M."/>
            <person name="Strong C."/>
            <person name="Farmer C."/>
            <person name="Delahaunty K."/>
            <person name="Markovic C."/>
            <person name="Hall O."/>
            <person name="Minx P."/>
            <person name="Tomlinson C."/>
            <person name="Mitreva M."/>
            <person name="Hou S."/>
            <person name="Chen J."/>
            <person name="Wollam A."/>
            <person name="Pepin K.H."/>
            <person name="Johnson M."/>
            <person name="Bhonagiri V."/>
            <person name="Zhang X."/>
            <person name="Suruliraj S."/>
            <person name="Warren W."/>
            <person name="Chinwalla A."/>
            <person name="Mardis E.R."/>
            <person name="Wilson R.K."/>
        </authorList>
    </citation>
    <scope>NUCLEOTIDE SEQUENCE [LARGE SCALE GENOMIC DNA]</scope>
    <source>
        <strain evidence="2">DSM 22608 / JCM 16073 / KCTC 15190 / YIT 12066</strain>
    </source>
</reference>